<reference evidence="1 2" key="1">
    <citation type="submission" date="2023-08" db="EMBL/GenBank/DDBJ databases">
        <title>Achromobacter seleniivolatilans sp. nov., isolated from seleniferous soil.</title>
        <authorList>
            <person name="Zhang S."/>
            <person name="Li K."/>
            <person name="Peng J."/>
            <person name="Zhao Q."/>
            <person name="Wang H."/>
            <person name="Guo Y."/>
        </authorList>
    </citation>
    <scope>NUCLEOTIDE SEQUENCE [LARGE SCALE GENOMIC DNA]</scope>
    <source>
        <strain evidence="1 2">R39</strain>
    </source>
</reference>
<dbReference type="Proteomes" id="UP001234798">
    <property type="component" value="Chromosome"/>
</dbReference>
<evidence type="ECO:0000313" key="2">
    <source>
        <dbReference type="Proteomes" id="UP001234798"/>
    </source>
</evidence>
<protein>
    <submittedName>
        <fullName evidence="1">DUF2971 domain-containing protein</fullName>
    </submittedName>
</protein>
<dbReference type="EMBL" id="CP132976">
    <property type="protein sequence ID" value="WMD19141.1"/>
    <property type="molecule type" value="Genomic_DNA"/>
</dbReference>
<dbReference type="Pfam" id="PF11185">
    <property type="entry name" value="DUF2971"/>
    <property type="match status" value="1"/>
</dbReference>
<dbReference type="InterPro" id="IPR021352">
    <property type="entry name" value="DUF2971"/>
</dbReference>
<name>A0ABY9LX03_9BURK</name>
<accession>A0ABY9LX03</accession>
<proteinExistence type="predicted"/>
<organism evidence="1 2">
    <name type="scientific">Achromobacter seleniivolatilans</name>
    <dbReference type="NCBI Taxonomy" id="3047478"/>
    <lineage>
        <taxon>Bacteria</taxon>
        <taxon>Pseudomonadati</taxon>
        <taxon>Pseudomonadota</taxon>
        <taxon>Betaproteobacteria</taxon>
        <taxon>Burkholderiales</taxon>
        <taxon>Alcaligenaceae</taxon>
        <taxon>Achromobacter</taxon>
    </lineage>
</organism>
<evidence type="ECO:0000313" key="1">
    <source>
        <dbReference type="EMBL" id="WMD19141.1"/>
    </source>
</evidence>
<gene>
    <name evidence="1" type="ORF">RAS12_21285</name>
</gene>
<dbReference type="RefSeq" id="WP_306939924.1">
    <property type="nucleotide sequence ID" value="NZ_CP132976.1"/>
</dbReference>
<keyword evidence="2" id="KW-1185">Reference proteome</keyword>
<sequence>MKLYKYMPGKRANDFFNNPILRLANPNGLNDPFEFSITQELSRDIENMHKEQGTREEGFRDYIENFMSFGVISLSETYDNLLMWSHYADEHRGAVFEFIIEEGNPGALFLCTNSTPISDSKYFGKVDYRKFRRYQDVISSGMIPEIRRHYIFTKSDEWMYEKEQRFALHYSFADIVKVNRKECENAFHSQAQNYREFESGSGVEVDGEDLWIDIKNSKISAEILKMMWIMTIHMNSFFFKIIDFERVTKIIIGCRNDNESIDQAIKNTKNPGAAGKFYCEGEFIDVLKARQSEERFELDFEEYRGNFLSMFT</sequence>